<dbReference type="InterPro" id="IPR000719">
    <property type="entry name" value="Prot_kinase_dom"/>
</dbReference>
<keyword evidence="5 8" id="KW-0418">Kinase</keyword>
<dbReference type="EC" id="2.7.11.25" evidence="8"/>
<protein>
    <submittedName>
        <fullName evidence="8">Putative mitogen-activated protein kinase kinase kinase STE-STE11 family</fullName>
        <ecNumber evidence="8">2.7.11.25</ecNumber>
    </submittedName>
</protein>
<dbReference type="PANTHER" id="PTHR48016">
    <property type="entry name" value="MAP KINASE KINASE KINASE SSK2-RELATED-RELATED"/>
    <property type="match status" value="1"/>
</dbReference>
<evidence type="ECO:0000313" key="8">
    <source>
        <dbReference type="EMBL" id="PRQ26439.1"/>
    </source>
</evidence>
<evidence type="ECO:0000256" key="5">
    <source>
        <dbReference type="ARBA" id="ARBA00022777"/>
    </source>
</evidence>
<gene>
    <name evidence="8" type="ORF">RchiOBHm_Chr6g0294581</name>
</gene>
<evidence type="ECO:0000256" key="6">
    <source>
        <dbReference type="ARBA" id="ARBA00022840"/>
    </source>
</evidence>
<name>A0A2P6PWZ2_ROSCH</name>
<evidence type="ECO:0000256" key="3">
    <source>
        <dbReference type="ARBA" id="ARBA00022679"/>
    </source>
</evidence>
<evidence type="ECO:0000259" key="7">
    <source>
        <dbReference type="PROSITE" id="PS50011"/>
    </source>
</evidence>
<feature type="domain" description="Protein kinase" evidence="7">
    <location>
        <begin position="1"/>
        <end position="125"/>
    </location>
</feature>
<dbReference type="GO" id="GO:0004709">
    <property type="term" value="F:MAP kinase kinase kinase activity"/>
    <property type="evidence" value="ECO:0007669"/>
    <property type="project" value="UniProtKB-EC"/>
</dbReference>
<dbReference type="EMBL" id="PDCK01000044">
    <property type="protein sequence ID" value="PRQ26439.1"/>
    <property type="molecule type" value="Genomic_DNA"/>
</dbReference>
<dbReference type="Gene3D" id="1.10.510.10">
    <property type="entry name" value="Transferase(Phosphotransferase) domain 1"/>
    <property type="match status" value="1"/>
</dbReference>
<comment type="similarity">
    <text evidence="1">Belongs to the protein kinase superfamily. STE Ser/Thr protein kinase family. MAP kinase kinase kinase subfamily.</text>
</comment>
<dbReference type="Gramene" id="PRQ26439">
    <property type="protein sequence ID" value="PRQ26439"/>
    <property type="gene ID" value="RchiOBHm_Chr6g0294581"/>
</dbReference>
<evidence type="ECO:0000256" key="1">
    <source>
        <dbReference type="ARBA" id="ARBA00006529"/>
    </source>
</evidence>
<keyword evidence="4" id="KW-0547">Nucleotide-binding</keyword>
<dbReference type="InterPro" id="IPR050538">
    <property type="entry name" value="MAP_kinase_kinase_kinase"/>
</dbReference>
<keyword evidence="2" id="KW-0723">Serine/threonine-protein kinase</keyword>
<accession>A0A2P6PWZ2</accession>
<dbReference type="AlphaFoldDB" id="A0A2P6PWZ2"/>
<evidence type="ECO:0000256" key="2">
    <source>
        <dbReference type="ARBA" id="ARBA00022527"/>
    </source>
</evidence>
<dbReference type="GO" id="GO:0005737">
    <property type="term" value="C:cytoplasm"/>
    <property type="evidence" value="ECO:0007669"/>
    <property type="project" value="TreeGrafter"/>
</dbReference>
<dbReference type="GO" id="GO:0005524">
    <property type="term" value="F:ATP binding"/>
    <property type="evidence" value="ECO:0007669"/>
    <property type="project" value="UniProtKB-KW"/>
</dbReference>
<comment type="caution">
    <text evidence="8">The sequence shown here is derived from an EMBL/GenBank/DDBJ whole genome shotgun (WGS) entry which is preliminary data.</text>
</comment>
<organism evidence="8 9">
    <name type="scientific">Rosa chinensis</name>
    <name type="common">China rose</name>
    <dbReference type="NCBI Taxonomy" id="74649"/>
    <lineage>
        <taxon>Eukaryota</taxon>
        <taxon>Viridiplantae</taxon>
        <taxon>Streptophyta</taxon>
        <taxon>Embryophyta</taxon>
        <taxon>Tracheophyta</taxon>
        <taxon>Spermatophyta</taxon>
        <taxon>Magnoliopsida</taxon>
        <taxon>eudicotyledons</taxon>
        <taxon>Gunneridae</taxon>
        <taxon>Pentapetalae</taxon>
        <taxon>rosids</taxon>
        <taxon>fabids</taxon>
        <taxon>Rosales</taxon>
        <taxon>Rosaceae</taxon>
        <taxon>Rosoideae</taxon>
        <taxon>Rosoideae incertae sedis</taxon>
        <taxon>Rosa</taxon>
    </lineage>
</organism>
<dbReference type="Pfam" id="PF00069">
    <property type="entry name" value="Pkinase"/>
    <property type="match status" value="1"/>
</dbReference>
<sequence>MAIMRFTKMDLFSLPRKFHCLIQEVRGGAVFLNFNRDIKCANILVDAYGSAKLADFGLAKIITKMNEIQSLQGTAFWMAPEVFSAKMKNQGYGPPSRYMEPWLHCVGDVNKAGSLPWFGTVSGIF</sequence>
<dbReference type="STRING" id="74649.A0A2P6PWZ2"/>
<keyword evidence="9" id="KW-1185">Reference proteome</keyword>
<dbReference type="PROSITE" id="PS50011">
    <property type="entry name" value="PROTEIN_KINASE_DOM"/>
    <property type="match status" value="1"/>
</dbReference>
<keyword evidence="6" id="KW-0067">ATP-binding</keyword>
<evidence type="ECO:0000256" key="4">
    <source>
        <dbReference type="ARBA" id="ARBA00022741"/>
    </source>
</evidence>
<dbReference type="PANTHER" id="PTHR48016:SF29">
    <property type="entry name" value="MITOGEN-ACTIVATED PROTEIN KINASE KINASE KINASE 1-RELATED"/>
    <property type="match status" value="1"/>
</dbReference>
<proteinExistence type="inferred from homology"/>
<reference evidence="8 9" key="1">
    <citation type="journal article" date="2018" name="Nat. Genet.">
        <title>The Rosa genome provides new insights in the design of modern roses.</title>
        <authorList>
            <person name="Bendahmane M."/>
        </authorList>
    </citation>
    <scope>NUCLEOTIDE SEQUENCE [LARGE SCALE GENOMIC DNA]</scope>
    <source>
        <strain evidence="9">cv. Old Blush</strain>
    </source>
</reference>
<dbReference type="SUPFAM" id="SSF56112">
    <property type="entry name" value="Protein kinase-like (PK-like)"/>
    <property type="match status" value="1"/>
</dbReference>
<dbReference type="InterPro" id="IPR011009">
    <property type="entry name" value="Kinase-like_dom_sf"/>
</dbReference>
<dbReference type="Proteomes" id="UP000238479">
    <property type="component" value="Chromosome 6"/>
</dbReference>
<evidence type="ECO:0000313" key="9">
    <source>
        <dbReference type="Proteomes" id="UP000238479"/>
    </source>
</evidence>
<keyword evidence="3 8" id="KW-0808">Transferase</keyword>